<name>A0ACD1AC68_9FIRM</name>
<evidence type="ECO:0000313" key="1">
    <source>
        <dbReference type="EMBL" id="QOX64076.1"/>
    </source>
</evidence>
<organism evidence="1 2">
    <name type="scientific">Anoxybacterium hadale</name>
    <dbReference type="NCBI Taxonomy" id="3408580"/>
    <lineage>
        <taxon>Bacteria</taxon>
        <taxon>Bacillati</taxon>
        <taxon>Bacillota</taxon>
        <taxon>Clostridia</taxon>
        <taxon>Peptostreptococcales</taxon>
        <taxon>Anaerovoracaceae</taxon>
        <taxon>Anoxybacterium</taxon>
    </lineage>
</organism>
<evidence type="ECO:0000313" key="2">
    <source>
        <dbReference type="Proteomes" id="UP000594014"/>
    </source>
</evidence>
<gene>
    <name evidence="1" type="ORF">FRZ06_12395</name>
</gene>
<accession>A0ACD1AC68</accession>
<protein>
    <submittedName>
        <fullName evidence="1">Spore cortex-lytic protein</fullName>
    </submittedName>
</protein>
<sequence>MTFGFSRELQRCSRWSCFRTVSLRKLACLIPLRTMENEGEAMAIISRPDVAPIPENITVHLGAPDAAAENITVPFPEYIKNVASGTLNPTWPDAALLANIYAQISLALNRIQTESYRDKGYLFDLTNHEPYEQNFVPGRDIYENISRIVDENFDSYIVRSGSKAAAFTPYCDGVETTCEGLSQWGSVELAKQGKKPYEILTFYYGEDIDLVRDIPIDANFESYPRYPLRVGSSGREVGIIQHEINRIAENYPVIPRIQNPDGNFTREMEASIKAFQRIFRLPEDGVVGKSTWYKIKYVYDSVKGLGELFSGRVGSGDFKRPADASWKEGDSGIWVMLIQYYMRSLSCYYHILPLVEISGTFGPETSEAAKALVSIYGLPWNGLIDADVLARFYQDYLVKLKNIPEDCLPEEPVYPGYLLYRGMGDNNVRLIQGYLRGIAEKDPDIPMVSVTGVFDAVTEAAVSAFDSKYLGEGQGDVLIGPITWSAIISVYHQLQ</sequence>
<reference evidence="1" key="1">
    <citation type="submission" date="2019-08" db="EMBL/GenBank/DDBJ databases">
        <title>Genome sequence of Clostridiales bacterium MT110.</title>
        <authorList>
            <person name="Cao J."/>
        </authorList>
    </citation>
    <scope>NUCLEOTIDE SEQUENCE</scope>
    <source>
        <strain evidence="1">MT110</strain>
    </source>
</reference>
<keyword evidence="2" id="KW-1185">Reference proteome</keyword>
<dbReference type="Proteomes" id="UP000594014">
    <property type="component" value="Chromosome"/>
</dbReference>
<dbReference type="EMBL" id="CP042469">
    <property type="protein sequence ID" value="QOX64076.1"/>
    <property type="molecule type" value="Genomic_DNA"/>
</dbReference>
<proteinExistence type="predicted"/>